<name>A0A6A6VVJ6_9PEZI</name>
<sequence>MPPHSKTYIHPSSGATLVPHLRQFLPHSLPLYRRLNHSFKTEDALILSTFPPPDPNAASHATPAELPRPHLLPQCFAAAFVDRSHRPATEMWLFLSGEVDGRCACARELGVRPTGDIVSEGQEDAQLGHTHVSDLDRAALESREPLLTPCASALLSLMKFVGTNVEWRPHTAERLEDVERAARLVDAMKKAADEQHPEAMKSHYPEHAFFLRDVHNPGVMKLGAVAALPSTILHLYGLLVMPPIRDLAHHMYVFRVPDGLPHGRELGRGLRWGKVREQDLDLVRIRSPIPKTHRTLKIWNSMSVYSTTDGTKESGQEHSSEAVAWAFLGYDGSLSSMHVEPEYRGKGIAKTLAAKLFREYPEEDGWALAYVGVGNRESEAVCEGIGGVSKAWVWWLRVNMDTVKTIDT</sequence>
<dbReference type="GeneID" id="54480406"/>
<dbReference type="PANTHER" id="PTHR20958:SF6">
    <property type="entry name" value="GLYCINE N-ACYLTRANSFERASE-LIKE PROTEIN"/>
    <property type="match status" value="1"/>
</dbReference>
<dbReference type="InterPro" id="IPR013653">
    <property type="entry name" value="GCN5-like_dom"/>
</dbReference>
<dbReference type="EMBL" id="ML996581">
    <property type="protein sequence ID" value="KAF2754253.1"/>
    <property type="molecule type" value="Genomic_DNA"/>
</dbReference>
<dbReference type="RefSeq" id="XP_033596704.1">
    <property type="nucleotide sequence ID" value="XM_033739352.1"/>
</dbReference>
<reference evidence="2" key="1">
    <citation type="journal article" date="2020" name="Stud. Mycol.">
        <title>101 Dothideomycetes genomes: a test case for predicting lifestyles and emergence of pathogens.</title>
        <authorList>
            <person name="Haridas S."/>
            <person name="Albert R."/>
            <person name="Binder M."/>
            <person name="Bloem J."/>
            <person name="Labutti K."/>
            <person name="Salamov A."/>
            <person name="Andreopoulos B."/>
            <person name="Baker S."/>
            <person name="Barry K."/>
            <person name="Bills G."/>
            <person name="Bluhm B."/>
            <person name="Cannon C."/>
            <person name="Castanera R."/>
            <person name="Culley D."/>
            <person name="Daum C."/>
            <person name="Ezra D."/>
            <person name="Gonzalez J."/>
            <person name="Henrissat B."/>
            <person name="Kuo A."/>
            <person name="Liang C."/>
            <person name="Lipzen A."/>
            <person name="Lutzoni F."/>
            <person name="Magnuson J."/>
            <person name="Mondo S."/>
            <person name="Nolan M."/>
            <person name="Ohm R."/>
            <person name="Pangilinan J."/>
            <person name="Park H.-J."/>
            <person name="Ramirez L."/>
            <person name="Alfaro M."/>
            <person name="Sun H."/>
            <person name="Tritt A."/>
            <person name="Yoshinaga Y."/>
            <person name="Zwiers L.-H."/>
            <person name="Turgeon B."/>
            <person name="Goodwin S."/>
            <person name="Spatafora J."/>
            <person name="Crous P."/>
            <person name="Grigoriev I."/>
        </authorList>
    </citation>
    <scope>NUCLEOTIDE SEQUENCE</scope>
    <source>
        <strain evidence="2">CBS 121739</strain>
    </source>
</reference>
<dbReference type="InterPro" id="IPR016181">
    <property type="entry name" value="Acyl_CoA_acyltransferase"/>
</dbReference>
<dbReference type="Gene3D" id="3.40.630.30">
    <property type="match status" value="1"/>
</dbReference>
<protein>
    <recommendedName>
        <fullName evidence="1">N-acetyltransferase domain-containing protein</fullName>
    </recommendedName>
</protein>
<feature type="domain" description="N-acetyltransferase" evidence="1">
    <location>
        <begin position="273"/>
        <end position="401"/>
    </location>
</feature>
<evidence type="ECO:0000259" key="1">
    <source>
        <dbReference type="PROSITE" id="PS51186"/>
    </source>
</evidence>
<dbReference type="Proteomes" id="UP000799437">
    <property type="component" value="Unassembled WGS sequence"/>
</dbReference>
<organism evidence="2 3">
    <name type="scientific">Pseudovirgaria hyperparasitica</name>
    <dbReference type="NCBI Taxonomy" id="470096"/>
    <lineage>
        <taxon>Eukaryota</taxon>
        <taxon>Fungi</taxon>
        <taxon>Dikarya</taxon>
        <taxon>Ascomycota</taxon>
        <taxon>Pezizomycotina</taxon>
        <taxon>Dothideomycetes</taxon>
        <taxon>Dothideomycetes incertae sedis</taxon>
        <taxon>Acrospermales</taxon>
        <taxon>Acrospermaceae</taxon>
        <taxon>Pseudovirgaria</taxon>
    </lineage>
</organism>
<proteinExistence type="predicted"/>
<dbReference type="Pfam" id="PF08445">
    <property type="entry name" value="FR47"/>
    <property type="match status" value="1"/>
</dbReference>
<evidence type="ECO:0000313" key="2">
    <source>
        <dbReference type="EMBL" id="KAF2754253.1"/>
    </source>
</evidence>
<dbReference type="AlphaFoldDB" id="A0A6A6VVJ6"/>
<dbReference type="CDD" id="cd04301">
    <property type="entry name" value="NAT_SF"/>
    <property type="match status" value="1"/>
</dbReference>
<dbReference type="OrthoDB" id="61870at2759"/>
<evidence type="ECO:0000313" key="3">
    <source>
        <dbReference type="Proteomes" id="UP000799437"/>
    </source>
</evidence>
<accession>A0A6A6VVJ6</accession>
<dbReference type="PANTHER" id="PTHR20958">
    <property type="entry name" value="GLYCINE N-ACYLTRANSFERASE-LIKE PROTEIN"/>
    <property type="match status" value="1"/>
</dbReference>
<dbReference type="InterPro" id="IPR053225">
    <property type="entry name" value="Acyl-CoA_N-acyltransferase"/>
</dbReference>
<keyword evidence="3" id="KW-1185">Reference proteome</keyword>
<dbReference type="SUPFAM" id="SSF55729">
    <property type="entry name" value="Acyl-CoA N-acyltransferases (Nat)"/>
    <property type="match status" value="1"/>
</dbReference>
<dbReference type="InterPro" id="IPR000182">
    <property type="entry name" value="GNAT_dom"/>
</dbReference>
<dbReference type="GO" id="GO:0016747">
    <property type="term" value="F:acyltransferase activity, transferring groups other than amino-acyl groups"/>
    <property type="evidence" value="ECO:0007669"/>
    <property type="project" value="InterPro"/>
</dbReference>
<gene>
    <name evidence="2" type="ORF">EJ05DRAFT_153689</name>
</gene>
<dbReference type="PROSITE" id="PS51186">
    <property type="entry name" value="GNAT"/>
    <property type="match status" value="1"/>
</dbReference>